<protein>
    <submittedName>
        <fullName evidence="3">Brix domain-containing protein</fullName>
    </submittedName>
</protein>
<dbReference type="PANTHER" id="PTHR12661">
    <property type="entry name" value="PETER PAN-RELATED"/>
    <property type="match status" value="1"/>
</dbReference>
<keyword evidence="1" id="KW-0175">Coiled coil</keyword>
<keyword evidence="2" id="KW-1185">Reference proteome</keyword>
<accession>A0A915M6H2</accession>
<evidence type="ECO:0000256" key="1">
    <source>
        <dbReference type="SAM" id="Coils"/>
    </source>
</evidence>
<dbReference type="Proteomes" id="UP000887561">
    <property type="component" value="Unplaced"/>
</dbReference>
<organism evidence="2 3">
    <name type="scientific">Meloidogyne javanica</name>
    <name type="common">Root-knot nematode worm</name>
    <dbReference type="NCBI Taxonomy" id="6303"/>
    <lineage>
        <taxon>Eukaryota</taxon>
        <taxon>Metazoa</taxon>
        <taxon>Ecdysozoa</taxon>
        <taxon>Nematoda</taxon>
        <taxon>Chromadorea</taxon>
        <taxon>Rhabditida</taxon>
        <taxon>Tylenchina</taxon>
        <taxon>Tylenchomorpha</taxon>
        <taxon>Tylenchoidea</taxon>
        <taxon>Meloidogynidae</taxon>
        <taxon>Meloidogyninae</taxon>
        <taxon>Meloidogyne</taxon>
        <taxon>Meloidogyne incognita group</taxon>
    </lineage>
</organism>
<dbReference type="AlphaFoldDB" id="A0A915M6H2"/>
<dbReference type="PANTHER" id="PTHR12661:SF5">
    <property type="entry name" value="SUPPRESSOR OF SWI4 1 HOMOLOG"/>
    <property type="match status" value="1"/>
</dbReference>
<reference evidence="3" key="1">
    <citation type="submission" date="2022-11" db="UniProtKB">
        <authorList>
            <consortium name="WormBaseParasite"/>
        </authorList>
    </citation>
    <scope>IDENTIFICATION</scope>
</reference>
<dbReference type="GO" id="GO:0019843">
    <property type="term" value="F:rRNA binding"/>
    <property type="evidence" value="ECO:0007669"/>
    <property type="project" value="TreeGrafter"/>
</dbReference>
<evidence type="ECO:0000313" key="3">
    <source>
        <dbReference type="WBParaSite" id="scaffold29064_cov269.g20724"/>
    </source>
</evidence>
<dbReference type="InterPro" id="IPR045112">
    <property type="entry name" value="PPAN-like"/>
</dbReference>
<name>A0A915M6H2_MELJA</name>
<evidence type="ECO:0000313" key="2">
    <source>
        <dbReference type="Proteomes" id="UP000887561"/>
    </source>
</evidence>
<proteinExistence type="predicted"/>
<dbReference type="GO" id="GO:0000027">
    <property type="term" value="P:ribosomal large subunit assembly"/>
    <property type="evidence" value="ECO:0007669"/>
    <property type="project" value="TreeGrafter"/>
</dbReference>
<feature type="coiled-coil region" evidence="1">
    <location>
        <begin position="54"/>
        <end position="81"/>
    </location>
</feature>
<sequence>MARITKRKKGKTARASRRGLLGICATTIGKKKSKQFVWFTFFILFIKLNGTRQKRSENRESKEDERKLENILRENVSLKEKPAERRPPHSFIIHTGKVGPFVRQLERDLRRVMSPHTSGELKVKKRNNLKDFIVNSQYLVEKYCLAHDVLSTQKRPPIYEELFKNAPLLVMKGLASSNERHLQLVQTVVENMFPEIDVDR</sequence>
<dbReference type="WBParaSite" id="scaffold29064_cov269.g20724">
    <property type="protein sequence ID" value="scaffold29064_cov269.g20724"/>
    <property type="gene ID" value="scaffold29064_cov269.g20724"/>
</dbReference>
<dbReference type="GO" id="GO:0030687">
    <property type="term" value="C:preribosome, large subunit precursor"/>
    <property type="evidence" value="ECO:0007669"/>
    <property type="project" value="TreeGrafter"/>
</dbReference>